<gene>
    <name evidence="8" type="ORF">RFI_13096</name>
</gene>
<comment type="subcellular location">
    <subcellularLocation>
        <location evidence="1">Cytoplasm</location>
    </subcellularLocation>
</comment>
<keyword evidence="9" id="KW-1185">Reference proteome</keyword>
<evidence type="ECO:0000313" key="8">
    <source>
        <dbReference type="EMBL" id="ETO24061.1"/>
    </source>
</evidence>
<dbReference type="GO" id="GO:0030488">
    <property type="term" value="P:tRNA methylation"/>
    <property type="evidence" value="ECO:0007669"/>
    <property type="project" value="TreeGrafter"/>
</dbReference>
<dbReference type="PANTHER" id="PTHR14344:SF3">
    <property type="entry name" value="WD REPEAT-CONTAINING PROTEIN 6"/>
    <property type="match status" value="1"/>
</dbReference>
<organism evidence="8 9">
    <name type="scientific">Reticulomyxa filosa</name>
    <dbReference type="NCBI Taxonomy" id="46433"/>
    <lineage>
        <taxon>Eukaryota</taxon>
        <taxon>Sar</taxon>
        <taxon>Rhizaria</taxon>
        <taxon>Retaria</taxon>
        <taxon>Foraminifera</taxon>
        <taxon>Monothalamids</taxon>
        <taxon>Reticulomyxidae</taxon>
        <taxon>Reticulomyxa</taxon>
    </lineage>
</organism>
<keyword evidence="4" id="KW-0819">tRNA processing</keyword>
<feature type="repeat" description="WD" evidence="7">
    <location>
        <begin position="41"/>
        <end position="82"/>
    </location>
</feature>
<dbReference type="InterPro" id="IPR036322">
    <property type="entry name" value="WD40_repeat_dom_sf"/>
</dbReference>
<keyword evidence="3 7" id="KW-0853">WD repeat</keyword>
<dbReference type="PROSITE" id="PS50294">
    <property type="entry name" value="WD_REPEATS_REGION"/>
    <property type="match status" value="1"/>
</dbReference>
<dbReference type="EMBL" id="ASPP01009477">
    <property type="protein sequence ID" value="ETO24061.1"/>
    <property type="molecule type" value="Genomic_DNA"/>
</dbReference>
<accession>X6NDI3</accession>
<dbReference type="SUPFAM" id="SSF50978">
    <property type="entry name" value="WD40 repeat-like"/>
    <property type="match status" value="1"/>
</dbReference>
<dbReference type="PANTHER" id="PTHR14344">
    <property type="entry name" value="WD REPEAT PROTEIN"/>
    <property type="match status" value="1"/>
</dbReference>
<dbReference type="InterPro" id="IPR015943">
    <property type="entry name" value="WD40/YVTN_repeat-like_dom_sf"/>
</dbReference>
<feature type="repeat" description="WD" evidence="7">
    <location>
        <begin position="86"/>
        <end position="118"/>
    </location>
</feature>
<dbReference type="InterPro" id="IPR001680">
    <property type="entry name" value="WD40_rpt"/>
</dbReference>
<dbReference type="GO" id="GO:0005737">
    <property type="term" value="C:cytoplasm"/>
    <property type="evidence" value="ECO:0007669"/>
    <property type="project" value="UniProtKB-SubCell"/>
</dbReference>
<dbReference type="Pfam" id="PF00400">
    <property type="entry name" value="WD40"/>
    <property type="match status" value="2"/>
</dbReference>
<feature type="non-terminal residue" evidence="8">
    <location>
        <position position="1"/>
    </location>
</feature>
<name>X6NDI3_RETFI</name>
<dbReference type="OrthoDB" id="674604at2759"/>
<reference evidence="8 9" key="1">
    <citation type="journal article" date="2013" name="Curr. Biol.">
        <title>The Genome of the Foraminiferan Reticulomyxa filosa.</title>
        <authorList>
            <person name="Glockner G."/>
            <person name="Hulsmann N."/>
            <person name="Schleicher M."/>
            <person name="Noegel A.A."/>
            <person name="Eichinger L."/>
            <person name="Gallinger C."/>
            <person name="Pawlowski J."/>
            <person name="Sierra R."/>
            <person name="Euteneuer U."/>
            <person name="Pillet L."/>
            <person name="Moustafa A."/>
            <person name="Platzer M."/>
            <person name="Groth M."/>
            <person name="Szafranski K."/>
            <person name="Schliwa M."/>
        </authorList>
    </citation>
    <scope>NUCLEOTIDE SEQUENCE [LARGE SCALE GENOMIC DNA]</scope>
</reference>
<proteinExistence type="inferred from homology"/>
<evidence type="ECO:0000256" key="6">
    <source>
        <dbReference type="ARBA" id="ARBA00038255"/>
    </source>
</evidence>
<evidence type="ECO:0000256" key="5">
    <source>
        <dbReference type="ARBA" id="ARBA00022737"/>
    </source>
</evidence>
<dbReference type="AlphaFoldDB" id="X6NDI3"/>
<evidence type="ECO:0000256" key="4">
    <source>
        <dbReference type="ARBA" id="ARBA00022694"/>
    </source>
</evidence>
<dbReference type="Proteomes" id="UP000023152">
    <property type="component" value="Unassembled WGS sequence"/>
</dbReference>
<comment type="similarity">
    <text evidence="6">Belongs to the WD repeat WDR6 family.</text>
</comment>
<evidence type="ECO:0000256" key="3">
    <source>
        <dbReference type="ARBA" id="ARBA00022574"/>
    </source>
</evidence>
<keyword evidence="2" id="KW-0963">Cytoplasm</keyword>
<protein>
    <submittedName>
        <fullName evidence="8">Peptidase C14, caspase catalytic subunit p20</fullName>
    </submittedName>
</protein>
<dbReference type="SMART" id="SM00320">
    <property type="entry name" value="WD40"/>
    <property type="match status" value="2"/>
</dbReference>
<evidence type="ECO:0000313" key="9">
    <source>
        <dbReference type="Proteomes" id="UP000023152"/>
    </source>
</evidence>
<keyword evidence="5" id="KW-0677">Repeat</keyword>
<dbReference type="PROSITE" id="PS50082">
    <property type="entry name" value="WD_REPEATS_2"/>
    <property type="match status" value="2"/>
</dbReference>
<sequence length="225" mass="24848">LLVYKLFQTEAEASATTLLSVPTDTENKQNTLETKPQLLLRTRRKGVVLSISWSNDGRYFALASDDRTVQLWRVSPNNEIRNVFTSQGHQERVLRTWISENGSHVASTSEDSTCRVWSSDGHLLDVFDFRSGSILSLDGVYKTTATTTMTGAEQGVGGMYHCALGGADGSIRLHYVLKVSSNVFAPTSVMATPFYAMAMAMAMTATVTKRQHNNNNNNNNDNDDE</sequence>
<dbReference type="InterPro" id="IPR051973">
    <property type="entry name" value="tRNA_Anticodon_Mtase-Reg"/>
</dbReference>
<comment type="caution">
    <text evidence="8">The sequence shown here is derived from an EMBL/GenBank/DDBJ whole genome shotgun (WGS) entry which is preliminary data.</text>
</comment>
<dbReference type="Gene3D" id="2.130.10.10">
    <property type="entry name" value="YVTN repeat-like/Quinoprotein amine dehydrogenase"/>
    <property type="match status" value="1"/>
</dbReference>
<evidence type="ECO:0000256" key="2">
    <source>
        <dbReference type="ARBA" id="ARBA00022490"/>
    </source>
</evidence>
<evidence type="ECO:0000256" key="7">
    <source>
        <dbReference type="PROSITE-ProRule" id="PRU00221"/>
    </source>
</evidence>
<evidence type="ECO:0000256" key="1">
    <source>
        <dbReference type="ARBA" id="ARBA00004496"/>
    </source>
</evidence>